<sequence>MSVTVHVEYQYCQHGKKAIQTGSDTLTVEENSPRAILSLLRLLHPQWEGIKVLSATEASPEGAAS</sequence>
<evidence type="ECO:0000313" key="2">
    <source>
        <dbReference type="Proteomes" id="UP000075613"/>
    </source>
</evidence>
<dbReference type="STRING" id="1399968.CI15_10055"/>
<protein>
    <submittedName>
        <fullName evidence="1">Uncharacterized protein</fullName>
    </submittedName>
</protein>
<dbReference type="EMBL" id="LRBG01000005">
    <property type="protein sequence ID" value="KXU89355.1"/>
    <property type="molecule type" value="Genomic_DNA"/>
</dbReference>
<organism evidence="1 2">
    <name type="scientific">Paraburkholderia monticola</name>
    <dbReference type="NCBI Taxonomy" id="1399968"/>
    <lineage>
        <taxon>Bacteria</taxon>
        <taxon>Pseudomonadati</taxon>
        <taxon>Pseudomonadota</taxon>
        <taxon>Betaproteobacteria</taxon>
        <taxon>Burkholderiales</taxon>
        <taxon>Burkholderiaceae</taxon>
        <taxon>Paraburkholderia</taxon>
    </lineage>
</organism>
<dbReference type="Proteomes" id="UP000075613">
    <property type="component" value="Unassembled WGS sequence"/>
</dbReference>
<name>A0A149PWE0_9BURK</name>
<keyword evidence="2" id="KW-1185">Reference proteome</keyword>
<comment type="caution">
    <text evidence="1">The sequence shown here is derived from an EMBL/GenBank/DDBJ whole genome shotgun (WGS) entry which is preliminary data.</text>
</comment>
<dbReference type="RefSeq" id="WP_062127125.1">
    <property type="nucleotide sequence ID" value="NZ_LRBG01000005.1"/>
</dbReference>
<evidence type="ECO:0000313" key="1">
    <source>
        <dbReference type="EMBL" id="KXU89355.1"/>
    </source>
</evidence>
<gene>
    <name evidence="1" type="ORF">CI15_10055</name>
</gene>
<reference evidence="1 2" key="1">
    <citation type="journal article" date="2015" name="Int. J. Syst. Evol. Microbiol.">
        <title>Burkholderia monticola sp. nov., isolated from mountain soil.</title>
        <authorList>
            <person name="Baek I."/>
            <person name="Seo B."/>
            <person name="Lee I."/>
            <person name="Yi H."/>
            <person name="Chun J."/>
        </authorList>
    </citation>
    <scope>NUCLEOTIDE SEQUENCE [LARGE SCALE GENOMIC DNA]</scope>
    <source>
        <strain evidence="1 2">JC2948</strain>
    </source>
</reference>
<dbReference type="AlphaFoldDB" id="A0A149PWE0"/>
<accession>A0A149PWE0</accession>
<dbReference type="OrthoDB" id="9030323at2"/>
<proteinExistence type="predicted"/>